<protein>
    <submittedName>
        <fullName evidence="2">Uncharacterized protein</fullName>
    </submittedName>
</protein>
<organism evidence="2 3">
    <name type="scientific">Pseudonocardia charpentierae</name>
    <dbReference type="NCBI Taxonomy" id="3075545"/>
    <lineage>
        <taxon>Bacteria</taxon>
        <taxon>Bacillati</taxon>
        <taxon>Actinomycetota</taxon>
        <taxon>Actinomycetes</taxon>
        <taxon>Pseudonocardiales</taxon>
        <taxon>Pseudonocardiaceae</taxon>
        <taxon>Pseudonocardia</taxon>
    </lineage>
</organism>
<sequence>MAVSQPGSAAGGALDAPRRPEPVLPPQSDSDRLLDAVRKGLTPGDPVARLLSGWVAPPARAVVCITRGRPPGMTLPVAGLPTG</sequence>
<evidence type="ECO:0000256" key="1">
    <source>
        <dbReference type="SAM" id="MobiDB-lite"/>
    </source>
</evidence>
<evidence type="ECO:0000313" key="2">
    <source>
        <dbReference type="EMBL" id="MDT0353545.1"/>
    </source>
</evidence>
<dbReference type="EMBL" id="JAVREJ010000035">
    <property type="protein sequence ID" value="MDT0353545.1"/>
    <property type="molecule type" value="Genomic_DNA"/>
</dbReference>
<feature type="region of interest" description="Disordered" evidence="1">
    <location>
        <begin position="1"/>
        <end position="31"/>
    </location>
</feature>
<proteinExistence type="predicted"/>
<reference evidence="3" key="1">
    <citation type="submission" date="2023-07" db="EMBL/GenBank/DDBJ databases">
        <title>30 novel species of actinomycetes from the DSMZ collection.</title>
        <authorList>
            <person name="Nouioui I."/>
        </authorList>
    </citation>
    <scope>NUCLEOTIDE SEQUENCE [LARGE SCALE GENOMIC DNA]</scope>
    <source>
        <strain evidence="3">DSM 45834</strain>
    </source>
</reference>
<dbReference type="RefSeq" id="WP_311560056.1">
    <property type="nucleotide sequence ID" value="NZ_JAVREJ010000035.1"/>
</dbReference>
<accession>A0ABU2NIK8</accession>
<comment type="caution">
    <text evidence="2">The sequence shown here is derived from an EMBL/GenBank/DDBJ whole genome shotgun (WGS) entry which is preliminary data.</text>
</comment>
<name>A0ABU2NIK8_9PSEU</name>
<evidence type="ECO:0000313" key="3">
    <source>
        <dbReference type="Proteomes" id="UP001183202"/>
    </source>
</evidence>
<keyword evidence="3" id="KW-1185">Reference proteome</keyword>
<gene>
    <name evidence="2" type="ORF">RM445_29035</name>
</gene>
<dbReference type="Proteomes" id="UP001183202">
    <property type="component" value="Unassembled WGS sequence"/>
</dbReference>